<reference evidence="1 2" key="1">
    <citation type="submission" date="2021-06" db="EMBL/GenBank/DDBJ databases">
        <title>Caerostris extrusa draft genome.</title>
        <authorList>
            <person name="Kono N."/>
            <person name="Arakawa K."/>
        </authorList>
    </citation>
    <scope>NUCLEOTIDE SEQUENCE [LARGE SCALE GENOMIC DNA]</scope>
</reference>
<accession>A0AAV4NKJ3</accession>
<evidence type="ECO:0000313" key="2">
    <source>
        <dbReference type="Proteomes" id="UP001054945"/>
    </source>
</evidence>
<dbReference type="EMBL" id="BPLR01020904">
    <property type="protein sequence ID" value="GIX83802.1"/>
    <property type="molecule type" value="Genomic_DNA"/>
</dbReference>
<protein>
    <submittedName>
        <fullName evidence="1">Uncharacterized protein</fullName>
    </submittedName>
</protein>
<dbReference type="Proteomes" id="UP001054945">
    <property type="component" value="Unassembled WGS sequence"/>
</dbReference>
<comment type="caution">
    <text evidence="1">The sequence shown here is derived from an EMBL/GenBank/DDBJ whole genome shotgun (WGS) entry which is preliminary data.</text>
</comment>
<name>A0AAV4NKJ3_CAEEX</name>
<proteinExistence type="predicted"/>
<sequence>MNLNIELTALIKDHDRSRRGRFKSAVETAGEDERSLMNDGGIPSYRHFSPQSIKIPICVLLKINGLRSWREWGKGESSRILTREANYDM</sequence>
<gene>
    <name evidence="1" type="ORF">CEXT_337231</name>
</gene>
<organism evidence="1 2">
    <name type="scientific">Caerostris extrusa</name>
    <name type="common">Bark spider</name>
    <name type="synonym">Caerostris bankana</name>
    <dbReference type="NCBI Taxonomy" id="172846"/>
    <lineage>
        <taxon>Eukaryota</taxon>
        <taxon>Metazoa</taxon>
        <taxon>Ecdysozoa</taxon>
        <taxon>Arthropoda</taxon>
        <taxon>Chelicerata</taxon>
        <taxon>Arachnida</taxon>
        <taxon>Araneae</taxon>
        <taxon>Araneomorphae</taxon>
        <taxon>Entelegynae</taxon>
        <taxon>Araneoidea</taxon>
        <taxon>Araneidae</taxon>
        <taxon>Caerostris</taxon>
    </lineage>
</organism>
<keyword evidence="2" id="KW-1185">Reference proteome</keyword>
<evidence type="ECO:0000313" key="1">
    <source>
        <dbReference type="EMBL" id="GIX83802.1"/>
    </source>
</evidence>
<dbReference type="AlphaFoldDB" id="A0AAV4NKJ3"/>